<keyword evidence="5" id="KW-0206">Cytoskeleton</keyword>
<dbReference type="InterPro" id="IPR008384">
    <property type="entry name" value="ARPC4"/>
</dbReference>
<protein>
    <recommendedName>
        <fullName evidence="7">Arp2/3 complex 20 kDa</fullName>
    </recommendedName>
</protein>
<keyword evidence="9" id="KW-1185">Reference proteome</keyword>
<organism evidence="8 9">
    <name type="scientific">Fusarium irregulare</name>
    <dbReference type="NCBI Taxonomy" id="2494466"/>
    <lineage>
        <taxon>Eukaryota</taxon>
        <taxon>Fungi</taxon>
        <taxon>Dikarya</taxon>
        <taxon>Ascomycota</taxon>
        <taxon>Pezizomycotina</taxon>
        <taxon>Sordariomycetes</taxon>
        <taxon>Hypocreomycetidae</taxon>
        <taxon>Hypocreales</taxon>
        <taxon>Nectriaceae</taxon>
        <taxon>Fusarium</taxon>
        <taxon>Fusarium incarnatum-equiseti species complex</taxon>
    </lineage>
</organism>
<comment type="caution">
    <text evidence="8">The sequence shown here is derived from an EMBL/GenBank/DDBJ whole genome shotgun (WGS) entry which is preliminary data.</text>
</comment>
<evidence type="ECO:0000256" key="6">
    <source>
        <dbReference type="ARBA" id="ARBA00054835"/>
    </source>
</evidence>
<dbReference type="FunFam" id="3.30.1460.20:FF:000001">
    <property type="entry name" value="Actin-related protein 2/3 complex subunit 4"/>
    <property type="match status" value="1"/>
</dbReference>
<sequence length="225" mass="25726">MLEVRHRVVPGGRRIFSGESGVLRAVARDETKPRRALEGQALSKVTYITDGPTGEGDSQSLRPYLQCVRSSLTAALTLSNFASQTAERHNVPEIEAQTSPEVLLQPLTIARNENERVLIEPSINSVRISIKIKQADEIEHILVHKFTRFLTQRAESFFILRRKPIKGYDISFLITNFHTEEMLKHKLVDFIIQFMEEVDKEISEMKLFLNARARFVAESFLTPFD</sequence>
<dbReference type="Pfam" id="PF05856">
    <property type="entry name" value="ARPC4"/>
    <property type="match status" value="1"/>
</dbReference>
<dbReference type="Gene3D" id="3.30.1460.20">
    <property type="match status" value="1"/>
</dbReference>
<evidence type="ECO:0000256" key="1">
    <source>
        <dbReference type="ARBA" id="ARBA00004245"/>
    </source>
</evidence>
<keyword evidence="3" id="KW-0963">Cytoplasm</keyword>
<evidence type="ECO:0000256" key="3">
    <source>
        <dbReference type="ARBA" id="ARBA00022490"/>
    </source>
</evidence>
<comment type="subcellular location">
    <subcellularLocation>
        <location evidence="1">Cytoplasm</location>
        <location evidence="1">Cytoskeleton</location>
    </subcellularLocation>
</comment>
<name>A0A9W8UCH3_9HYPO</name>
<dbReference type="GO" id="GO:0005885">
    <property type="term" value="C:Arp2/3 protein complex"/>
    <property type="evidence" value="ECO:0007669"/>
    <property type="project" value="InterPro"/>
</dbReference>
<comment type="function">
    <text evidence="6">Functions as actin-binding component of the Arp2/3 complex which is involved in regulation of actin polymerization and together with an activating nucleation-promoting factor (NPF) mediates the formation of branched actin networks. Seems to contact the mother actin filament.</text>
</comment>
<comment type="similarity">
    <text evidence="2">Belongs to the ARPC4 family.</text>
</comment>
<dbReference type="InterPro" id="IPR034666">
    <property type="entry name" value="ARPC2/4"/>
</dbReference>
<dbReference type="GO" id="GO:0034314">
    <property type="term" value="P:Arp2/3 complex-mediated actin nucleation"/>
    <property type="evidence" value="ECO:0007669"/>
    <property type="project" value="InterPro"/>
</dbReference>
<accession>A0A9W8UCH3</accession>
<evidence type="ECO:0000256" key="4">
    <source>
        <dbReference type="ARBA" id="ARBA00023203"/>
    </source>
</evidence>
<dbReference type="GO" id="GO:0030041">
    <property type="term" value="P:actin filament polymerization"/>
    <property type="evidence" value="ECO:0007669"/>
    <property type="project" value="InterPro"/>
</dbReference>
<reference evidence="8" key="1">
    <citation type="submission" date="2022-10" db="EMBL/GenBank/DDBJ databases">
        <title>Fusarium specimens isolated from Avocado Roots.</title>
        <authorList>
            <person name="Stajich J."/>
            <person name="Roper C."/>
            <person name="Heimlech-Rivalta G."/>
        </authorList>
    </citation>
    <scope>NUCLEOTIDE SEQUENCE</scope>
    <source>
        <strain evidence="8">CF00143</strain>
    </source>
</reference>
<dbReference type="SUPFAM" id="SSF69645">
    <property type="entry name" value="Arp2/3 complex subunits"/>
    <property type="match status" value="1"/>
</dbReference>
<evidence type="ECO:0000256" key="2">
    <source>
        <dbReference type="ARBA" id="ARBA00005919"/>
    </source>
</evidence>
<proteinExistence type="inferred from homology"/>
<keyword evidence="4" id="KW-0009">Actin-binding</keyword>
<dbReference type="EMBL" id="JAPDHF010000005">
    <property type="protein sequence ID" value="KAJ4018008.1"/>
    <property type="molecule type" value="Genomic_DNA"/>
</dbReference>
<dbReference type="AlphaFoldDB" id="A0A9W8UCH3"/>
<evidence type="ECO:0000313" key="9">
    <source>
        <dbReference type="Proteomes" id="UP001152130"/>
    </source>
</evidence>
<evidence type="ECO:0000256" key="5">
    <source>
        <dbReference type="ARBA" id="ARBA00023212"/>
    </source>
</evidence>
<dbReference type="PANTHER" id="PTHR22629">
    <property type="entry name" value="ARP2/3 COMPLEX 20 KD SUBUNIT"/>
    <property type="match status" value="1"/>
</dbReference>
<dbReference type="GO" id="GO:0051015">
    <property type="term" value="F:actin filament binding"/>
    <property type="evidence" value="ECO:0007669"/>
    <property type="project" value="TreeGrafter"/>
</dbReference>
<dbReference type="Proteomes" id="UP001152130">
    <property type="component" value="Unassembled WGS sequence"/>
</dbReference>
<evidence type="ECO:0000256" key="7">
    <source>
        <dbReference type="ARBA" id="ARBA00082270"/>
    </source>
</evidence>
<gene>
    <name evidence="8" type="primary">ARC19</name>
    <name evidence="8" type="ORF">NW766_004082</name>
</gene>
<evidence type="ECO:0000313" key="8">
    <source>
        <dbReference type="EMBL" id="KAJ4018008.1"/>
    </source>
</evidence>
<dbReference type="PANTHER" id="PTHR22629:SF0">
    <property type="entry name" value="ACTIN-RELATED PROTEIN 2_3 COMPLEX SUBUNIT 4"/>
    <property type="match status" value="1"/>
</dbReference>